<evidence type="ECO:0000256" key="1">
    <source>
        <dbReference type="ARBA" id="ARBA00022452"/>
    </source>
</evidence>
<keyword evidence="1" id="KW-1134">Transmembrane beta strand</keyword>
<keyword evidence="2" id="KW-0812">Transmembrane</keyword>
<gene>
    <name evidence="7" type="ORF">EIP75_10170</name>
</gene>
<dbReference type="Proteomes" id="UP000269265">
    <property type="component" value="Unassembled WGS sequence"/>
</dbReference>
<evidence type="ECO:0000256" key="4">
    <source>
        <dbReference type="SAM" id="MobiDB-lite"/>
    </source>
</evidence>
<keyword evidence="8" id="KW-1185">Reference proteome</keyword>
<dbReference type="InterPro" id="IPR051544">
    <property type="entry name" value="TPS_OM_transporter"/>
</dbReference>
<dbReference type="InterPro" id="IPR005565">
    <property type="entry name" value="Hemolysn_activator_HlyB_C"/>
</dbReference>
<dbReference type="Pfam" id="PF08479">
    <property type="entry name" value="POTRA_2"/>
    <property type="match status" value="1"/>
</dbReference>
<feature type="region of interest" description="Disordered" evidence="4">
    <location>
        <begin position="46"/>
        <end position="70"/>
    </location>
</feature>
<dbReference type="GO" id="GO:0046819">
    <property type="term" value="P:protein secretion by the type V secretion system"/>
    <property type="evidence" value="ECO:0007669"/>
    <property type="project" value="TreeGrafter"/>
</dbReference>
<evidence type="ECO:0000313" key="7">
    <source>
        <dbReference type="EMBL" id="RRS04257.1"/>
    </source>
</evidence>
<evidence type="ECO:0000256" key="3">
    <source>
        <dbReference type="ARBA" id="ARBA00023237"/>
    </source>
</evidence>
<evidence type="ECO:0000259" key="6">
    <source>
        <dbReference type="Pfam" id="PF08479"/>
    </source>
</evidence>
<feature type="region of interest" description="Disordered" evidence="4">
    <location>
        <begin position="1"/>
        <end position="23"/>
    </location>
</feature>
<feature type="compositionally biased region" description="Low complexity" evidence="4">
    <location>
        <begin position="49"/>
        <end position="61"/>
    </location>
</feature>
<protein>
    <submittedName>
        <fullName evidence="7">ShlB/FhaC/HecB family hemolysin secretion/activation protein</fullName>
    </submittedName>
</protein>
<dbReference type="GO" id="GO:0098046">
    <property type="term" value="C:type V protein secretion system complex"/>
    <property type="evidence" value="ECO:0007669"/>
    <property type="project" value="TreeGrafter"/>
</dbReference>
<dbReference type="Gene3D" id="2.40.160.50">
    <property type="entry name" value="membrane protein fhac: a member of the omp85/tpsb transporter family"/>
    <property type="match status" value="1"/>
</dbReference>
<proteinExistence type="predicted"/>
<dbReference type="Gene3D" id="3.10.20.310">
    <property type="entry name" value="membrane protein fhac"/>
    <property type="match status" value="1"/>
</dbReference>
<comment type="caution">
    <text evidence="7">The sequence shown here is derived from an EMBL/GenBank/DDBJ whole genome shotgun (WGS) entry which is preliminary data.</text>
</comment>
<organism evidence="7 8">
    <name type="scientific">Aquabacterium soli</name>
    <dbReference type="NCBI Taxonomy" id="2493092"/>
    <lineage>
        <taxon>Bacteria</taxon>
        <taxon>Pseudomonadati</taxon>
        <taxon>Pseudomonadota</taxon>
        <taxon>Betaproteobacteria</taxon>
        <taxon>Burkholderiales</taxon>
        <taxon>Aquabacterium</taxon>
    </lineage>
</organism>
<dbReference type="EMBL" id="RSED01000007">
    <property type="protein sequence ID" value="RRS04257.1"/>
    <property type="molecule type" value="Genomic_DNA"/>
</dbReference>
<sequence>MNLPQRTTVSAPSRSPSSALSPSLRRVPGLAFVAVVLALPGVTAQAQGASAPTASESTAPALPRELGKPEDDLSLDVTTYEVDGLAEASRETLAALTAPYTGKGRTYEDLVNATTAVTRYMQSELGYYVGFAYLPEQSPQGGVIRLQALEGRLARVDVRWPEGPLPVQRSVVERYLATLQPGAILRVNEVERVALLVNDLQGISARFEIEAGAEPGTAVLVVTPRAEQRVRGRVDLDTLGSRYTGLVRLSGQLTVASPLGWGDALSVNLLASHNGGVVQGGIAYAAPVGTQGLKLGAALSKIEYQIDKDAYPTDLDGHAVAGSVYALYPFVRSRNVNVFGLGSLEHKRFTDDQSGVSYSRKHSDDLQIGVIGDFRDSLGGGAINTFESHWLHGRISFDTDSLPAGYKRNYDKLTLGYSRLQNVVSNRLQFYARYKGQISGTNLDITERFAVGGPLSVRAFAPGVASADTGHVVTAELRLLPPETWFGRFSREFVFSAFYDWGQAKFSHDPDLRPVGLENTATLSAYGLGVVWERPSDISLRMHLAWRGAGDQWVDSRERQQPRVNAVLSKSF</sequence>
<name>A0A426VBC5_9BURK</name>
<feature type="domain" description="Haemolysin activator HlyB C-terminal" evidence="5">
    <location>
        <begin position="216"/>
        <end position="506"/>
    </location>
</feature>
<keyword evidence="3" id="KW-0998">Cell outer membrane</keyword>
<dbReference type="GO" id="GO:0008320">
    <property type="term" value="F:protein transmembrane transporter activity"/>
    <property type="evidence" value="ECO:0007669"/>
    <property type="project" value="TreeGrafter"/>
</dbReference>
<evidence type="ECO:0000313" key="8">
    <source>
        <dbReference type="Proteomes" id="UP000269265"/>
    </source>
</evidence>
<dbReference type="PANTHER" id="PTHR34597">
    <property type="entry name" value="SLR1661 PROTEIN"/>
    <property type="match status" value="1"/>
</dbReference>
<feature type="domain" description="Polypeptide-transport-associated ShlB-type" evidence="6">
    <location>
        <begin position="76"/>
        <end position="151"/>
    </location>
</feature>
<keyword evidence="1" id="KW-0472">Membrane</keyword>
<evidence type="ECO:0000259" key="5">
    <source>
        <dbReference type="Pfam" id="PF03865"/>
    </source>
</evidence>
<reference evidence="7 8" key="1">
    <citation type="submission" date="2018-12" db="EMBL/GenBank/DDBJ databases">
        <title>The whole draft genome of Aquabacterium sp. SJQ9.</title>
        <authorList>
            <person name="Sun L."/>
            <person name="Gao X."/>
            <person name="Chen W."/>
            <person name="Huang K."/>
        </authorList>
    </citation>
    <scope>NUCLEOTIDE SEQUENCE [LARGE SCALE GENOMIC DNA]</scope>
    <source>
        <strain evidence="7 8">SJQ9</strain>
    </source>
</reference>
<dbReference type="Pfam" id="PF03865">
    <property type="entry name" value="ShlB"/>
    <property type="match status" value="1"/>
</dbReference>
<dbReference type="PANTHER" id="PTHR34597:SF1">
    <property type="entry name" value="HEME_HEMOPEXIN TRANSPORTER PROTEIN HUXB"/>
    <property type="match status" value="1"/>
</dbReference>
<dbReference type="InterPro" id="IPR013686">
    <property type="entry name" value="Polypept-transport_assoc_ShlB"/>
</dbReference>
<dbReference type="AlphaFoldDB" id="A0A426VBC5"/>
<evidence type="ECO:0000256" key="2">
    <source>
        <dbReference type="ARBA" id="ARBA00022692"/>
    </source>
</evidence>
<accession>A0A426VBC5</accession>